<reference evidence="1" key="1">
    <citation type="submission" date="2022-11" db="EMBL/GenBank/DDBJ databases">
        <title>Genome Sequence of Nemania bipapillata.</title>
        <authorList>
            <person name="Buettner E."/>
        </authorList>
    </citation>
    <scope>NUCLEOTIDE SEQUENCE</scope>
    <source>
        <strain evidence="1">CP14</strain>
    </source>
</reference>
<sequence>MVCPFCLGAGTPYEKAFNRADVFKRHLTAVHNVEQTPPNSRKMIITGSSSRNGGDAKCSICQTRFSTPQEFYEHLDDCVLNVIVPTTPKVSRDQTSTPQKGDVKNLLTNMGEGDEKTEFLSSREAGRSVEASSTAESVEHGREPTEKMEVDSERGD</sequence>
<proteinExistence type="predicted"/>
<name>A0ACC2HSY1_9PEZI</name>
<comment type="caution">
    <text evidence="1">The sequence shown here is derived from an EMBL/GenBank/DDBJ whole genome shotgun (WGS) entry which is preliminary data.</text>
</comment>
<dbReference type="Proteomes" id="UP001153334">
    <property type="component" value="Unassembled WGS sequence"/>
</dbReference>
<protein>
    <submittedName>
        <fullName evidence="1">Uncharacterized protein</fullName>
    </submittedName>
</protein>
<organism evidence="1 2">
    <name type="scientific">Nemania bipapillata</name>
    <dbReference type="NCBI Taxonomy" id="110536"/>
    <lineage>
        <taxon>Eukaryota</taxon>
        <taxon>Fungi</taxon>
        <taxon>Dikarya</taxon>
        <taxon>Ascomycota</taxon>
        <taxon>Pezizomycotina</taxon>
        <taxon>Sordariomycetes</taxon>
        <taxon>Xylariomycetidae</taxon>
        <taxon>Xylariales</taxon>
        <taxon>Xylariaceae</taxon>
        <taxon>Nemania</taxon>
    </lineage>
</organism>
<accession>A0ACC2HSY1</accession>
<gene>
    <name evidence="1" type="ORF">ONZ43_g7268</name>
</gene>
<evidence type="ECO:0000313" key="2">
    <source>
        <dbReference type="Proteomes" id="UP001153334"/>
    </source>
</evidence>
<evidence type="ECO:0000313" key="1">
    <source>
        <dbReference type="EMBL" id="KAJ8105828.1"/>
    </source>
</evidence>
<keyword evidence="2" id="KW-1185">Reference proteome</keyword>
<dbReference type="EMBL" id="JAPESX010003059">
    <property type="protein sequence ID" value="KAJ8105828.1"/>
    <property type="molecule type" value="Genomic_DNA"/>
</dbReference>